<comment type="caution">
    <text evidence="2">The sequence shown here is derived from an EMBL/GenBank/DDBJ whole genome shotgun (WGS) entry which is preliminary data.</text>
</comment>
<dbReference type="InterPro" id="IPR052158">
    <property type="entry name" value="INH-QAR"/>
</dbReference>
<proteinExistence type="predicted"/>
<dbReference type="EMBL" id="JAAOCA010000040">
    <property type="protein sequence ID" value="MBD1601711.1"/>
    <property type="molecule type" value="Genomic_DNA"/>
</dbReference>
<evidence type="ECO:0000259" key="1">
    <source>
        <dbReference type="Pfam" id="PF01965"/>
    </source>
</evidence>
<dbReference type="CDD" id="cd03139">
    <property type="entry name" value="GATase1_PfpI_2"/>
    <property type="match status" value="1"/>
</dbReference>
<protein>
    <submittedName>
        <fullName evidence="2">DJ-1/PfpI family protein</fullName>
    </submittedName>
</protein>
<dbReference type="Proteomes" id="UP000805841">
    <property type="component" value="Unassembled WGS sequence"/>
</dbReference>
<evidence type="ECO:0000313" key="2">
    <source>
        <dbReference type="EMBL" id="MBD1601711.1"/>
    </source>
</evidence>
<keyword evidence="3" id="KW-1185">Reference proteome</keyword>
<dbReference type="Pfam" id="PF01965">
    <property type="entry name" value="DJ-1_PfpI"/>
    <property type="match status" value="1"/>
</dbReference>
<dbReference type="PANTHER" id="PTHR43130">
    <property type="entry name" value="ARAC-FAMILY TRANSCRIPTIONAL REGULATOR"/>
    <property type="match status" value="1"/>
</dbReference>
<name>A0ABR7Z859_9PSED</name>
<feature type="domain" description="DJ-1/PfpI" evidence="1">
    <location>
        <begin position="2"/>
        <end position="162"/>
    </location>
</feature>
<dbReference type="PANTHER" id="PTHR43130:SF2">
    <property type="entry name" value="DJ-1_PFPI DOMAIN-CONTAINING PROTEIN"/>
    <property type="match status" value="1"/>
</dbReference>
<sequence length="230" mass="24063">MNVGFLLFPGIQPLDLIGPFDVLAGLPEVSLCLLAPELEPVQASRGLWLRPDTLFGACPALDVLCVPGGAGIEAVMADDRYLEFIRAQAPGLRYLSSVCTGALALGAAGLLRGRRVTTHWAYQHLLVAFGAVAVEQRVVRDAELITGGGVTAGIDFALVLVAELFGTERAQRLQLALEYAPAPPFASGHPAEAPPAIVQLQRAAVQGAVDQRAAAVARAAARVGQRAQPC</sequence>
<gene>
    <name evidence="2" type="ORF">HAQ05_23830</name>
</gene>
<dbReference type="InterPro" id="IPR002818">
    <property type="entry name" value="DJ-1/PfpI"/>
</dbReference>
<dbReference type="Gene3D" id="3.40.50.880">
    <property type="match status" value="1"/>
</dbReference>
<dbReference type="RefSeq" id="WP_190425486.1">
    <property type="nucleotide sequence ID" value="NZ_JAAOCA010000040.1"/>
</dbReference>
<evidence type="ECO:0000313" key="3">
    <source>
        <dbReference type="Proteomes" id="UP000805841"/>
    </source>
</evidence>
<accession>A0ABR7Z859</accession>
<dbReference type="SUPFAM" id="SSF52317">
    <property type="entry name" value="Class I glutamine amidotransferase-like"/>
    <property type="match status" value="1"/>
</dbReference>
<dbReference type="InterPro" id="IPR029062">
    <property type="entry name" value="Class_I_gatase-like"/>
</dbReference>
<organism evidence="2 3">
    <name type="scientific">Pseudomonas typographi</name>
    <dbReference type="NCBI Taxonomy" id="2715964"/>
    <lineage>
        <taxon>Bacteria</taxon>
        <taxon>Pseudomonadati</taxon>
        <taxon>Pseudomonadota</taxon>
        <taxon>Gammaproteobacteria</taxon>
        <taxon>Pseudomonadales</taxon>
        <taxon>Pseudomonadaceae</taxon>
        <taxon>Pseudomonas</taxon>
    </lineage>
</organism>
<reference evidence="2 3" key="1">
    <citation type="journal article" date="2020" name="Insects">
        <title>Bacteria Belonging to Pseudomonas typographi sp. nov. from the Bark Beetle Ips typographus Have Genomic Potential to Aid in the Host Ecology.</title>
        <authorList>
            <person name="Peral-Aranega E."/>
            <person name="Saati-Santamaria Z."/>
            <person name="Kolarik M."/>
            <person name="Rivas R."/>
            <person name="Garcia-Fraile P."/>
        </authorList>
    </citation>
    <scope>NUCLEOTIDE SEQUENCE [LARGE SCALE GENOMIC DNA]</scope>
    <source>
        <strain evidence="2 3">CA3A</strain>
    </source>
</reference>